<feature type="coiled-coil region" evidence="1">
    <location>
        <begin position="542"/>
        <end position="701"/>
    </location>
</feature>
<feature type="compositionally biased region" description="Basic and acidic residues" evidence="2">
    <location>
        <begin position="185"/>
        <end position="195"/>
    </location>
</feature>
<organism evidence="3 4">
    <name type="scientific">Kluyveromyces lactis (strain ATCC 8585 / CBS 2359 / DSM 70799 / NBRC 1267 / NRRL Y-1140 / WM37)</name>
    <name type="common">Yeast</name>
    <name type="synonym">Candida sphaerica</name>
    <dbReference type="NCBI Taxonomy" id="284590"/>
    <lineage>
        <taxon>Eukaryota</taxon>
        <taxon>Fungi</taxon>
        <taxon>Dikarya</taxon>
        <taxon>Ascomycota</taxon>
        <taxon>Saccharomycotina</taxon>
        <taxon>Saccharomycetes</taxon>
        <taxon>Saccharomycetales</taxon>
        <taxon>Saccharomycetaceae</taxon>
        <taxon>Kluyveromyces</taxon>
    </lineage>
</organism>
<evidence type="ECO:0000256" key="2">
    <source>
        <dbReference type="SAM" id="MobiDB-lite"/>
    </source>
</evidence>
<dbReference type="GeneID" id="2893293"/>
<reference evidence="3 4" key="1">
    <citation type="journal article" date="2004" name="Nature">
        <title>Genome evolution in yeasts.</title>
        <authorList>
            <consortium name="Genolevures"/>
            <person name="Dujon B."/>
            <person name="Sherman D."/>
            <person name="Fischer G."/>
            <person name="Durrens P."/>
            <person name="Casaregola S."/>
            <person name="Lafontaine I."/>
            <person name="de Montigny J."/>
            <person name="Marck C."/>
            <person name="Neuveglise C."/>
            <person name="Talla E."/>
            <person name="Goffard N."/>
            <person name="Frangeul L."/>
            <person name="Aigle M."/>
            <person name="Anthouard V."/>
            <person name="Babour A."/>
            <person name="Barbe V."/>
            <person name="Barnay S."/>
            <person name="Blanchin S."/>
            <person name="Beckerich J.M."/>
            <person name="Beyne E."/>
            <person name="Bleykasten C."/>
            <person name="Boisrame A."/>
            <person name="Boyer J."/>
            <person name="Cattolico L."/>
            <person name="Confanioleri F."/>
            <person name="de Daruvar A."/>
            <person name="Despons L."/>
            <person name="Fabre E."/>
            <person name="Fairhead C."/>
            <person name="Ferry-Dumazet H."/>
            <person name="Groppi A."/>
            <person name="Hantraye F."/>
            <person name="Hennequin C."/>
            <person name="Jauniaux N."/>
            <person name="Joyet P."/>
            <person name="Kachouri R."/>
            <person name="Kerrest A."/>
            <person name="Koszul R."/>
            <person name="Lemaire M."/>
            <person name="Lesur I."/>
            <person name="Ma L."/>
            <person name="Muller H."/>
            <person name="Nicaud J.M."/>
            <person name="Nikolski M."/>
            <person name="Oztas S."/>
            <person name="Ozier-Kalogeropoulos O."/>
            <person name="Pellenz S."/>
            <person name="Potier S."/>
            <person name="Richard G.F."/>
            <person name="Straub M.L."/>
            <person name="Suleau A."/>
            <person name="Swennene D."/>
            <person name="Tekaia F."/>
            <person name="Wesolowski-Louvel M."/>
            <person name="Westhof E."/>
            <person name="Wirth B."/>
            <person name="Zeniou-Meyer M."/>
            <person name="Zivanovic I."/>
            <person name="Bolotin-Fukuhara M."/>
            <person name="Thierry A."/>
            <person name="Bouchier C."/>
            <person name="Caudron B."/>
            <person name="Scarpelli C."/>
            <person name="Gaillardin C."/>
            <person name="Weissenbach J."/>
            <person name="Wincker P."/>
            <person name="Souciet J.L."/>
        </authorList>
    </citation>
    <scope>NUCLEOTIDE SEQUENCE [LARGE SCALE GENOMIC DNA]</scope>
    <source>
        <strain evidence="4">ATCC 8585 / CBS 2359 / DSM 70799 / NBRC 1267 / NRRL Y-1140 / WM37</strain>
    </source>
</reference>
<evidence type="ECO:0000256" key="1">
    <source>
        <dbReference type="SAM" id="Coils"/>
    </source>
</evidence>
<evidence type="ECO:0000313" key="4">
    <source>
        <dbReference type="Proteomes" id="UP000000598"/>
    </source>
</evidence>
<dbReference type="RefSeq" id="XP_453272.1">
    <property type="nucleotide sequence ID" value="XM_453272.1"/>
</dbReference>
<dbReference type="HOGENOM" id="CLU_312164_0_0_1"/>
<dbReference type="AlphaFoldDB" id="Q6CS17"/>
<dbReference type="EMBL" id="CR382124">
    <property type="protein sequence ID" value="CAH00368.1"/>
    <property type="molecule type" value="Genomic_DNA"/>
</dbReference>
<dbReference type="PaxDb" id="284590-Q6CS17"/>
<proteinExistence type="predicted"/>
<dbReference type="Proteomes" id="UP000000598">
    <property type="component" value="Chromosome D"/>
</dbReference>
<dbReference type="eggNOG" id="ENOG502SYE0">
    <property type="taxonomic scope" value="Eukaryota"/>
</dbReference>
<dbReference type="InParanoid" id="Q6CS17"/>
<keyword evidence="4" id="KW-1185">Reference proteome</keyword>
<name>Q6CS17_KLULA</name>
<protein>
    <submittedName>
        <fullName evidence="3">KLLA0D04774p</fullName>
    </submittedName>
</protein>
<gene>
    <name evidence="3" type="ORF">KLLA0_D04774g</name>
</gene>
<dbReference type="KEGG" id="kla:KLLA0_D04774g"/>
<sequence length="940" mass="108082">MDELEYTGGKICGRLLPEGTSNNGETNEEQDLQEITDLSGVNETLLSFEPFCPTLIDMPKRPGWLKRTIKSAGSTISKMRGSSSKPNRVTEKQKLTKNATQPLATYHMNDITLSAMKSEESKPVSEEVEILSYSSVRSGFDNPPPLSATCDAHSANVIDESKIDSSSATAVDVNEMSENQHLGKKKDETKDKQDFCGDGNTRLSKIEKLLQNDRESKTYVEKCSKFAKYYMESVKFRYEDLEKECIFDPNVFNINEPSPLQKFKDAENKEKIISDPESPAFCVENDHESSKVQLRRKVGFVAQDGHEIQLFDSNLPPCTTERNKNHTIPPTSNGVLSTSNRIFKYTDSYNKFEDVTKLGPVPFPDLSLKERMTALFELVGAPEELKECNDLRLSLTCLHPCLAKILGFLWRNINVGLKENNHLRNMVKRLEKQRLIDSTAHESKQEEFSKLTTIHVQKLNDLERTLQEVEVQYSRQKAHNNSSLELVNTAMEGMTGVLNLFFSQEFYEEWQKDTKDRIDSLMVYLNDICQYFSTMQTEMILKLEHNAEMNELTERCEFYTENCSLLERENESLKAVASAYRQLQDIVTEKNIIISSLEVENRSLKKQVETKAKDLELLSVKHEREIAKLKDLSKAERGRILKVWDRTDYEKALDSKEEEIVKLNHRISLLDLIIDNKVTEIKNNESRYRGLETKVAILSNENIVLKSKHDEVIKKKKEDLAFFNEKFQKRLLAMKREIDKNADMYHNELQSYRTNYEKTLSSALKVTLKAESALSAIYSNNVDRFGSTNRTLNYFMKKRDMFQNIRDNMVSNKPKPEYKPAITITSVSDGIENKDNRNEELHYISEQKQGFNDSLRELKVANVNSNCSSRSKHNAKQIIQKLREWKQNQNTSELSPDKEDSIFSTGIETDYSTSNIAQLSTRNWASALKNNYNAKYLESI</sequence>
<accession>Q6CS17</accession>
<keyword evidence="1" id="KW-0175">Coiled coil</keyword>
<feature type="compositionally biased region" description="Polar residues" evidence="2">
    <location>
        <begin position="75"/>
        <end position="87"/>
    </location>
</feature>
<evidence type="ECO:0000313" key="3">
    <source>
        <dbReference type="EMBL" id="CAH00368.1"/>
    </source>
</evidence>
<feature type="region of interest" description="Disordered" evidence="2">
    <location>
        <begin position="75"/>
        <end position="94"/>
    </location>
</feature>
<feature type="region of interest" description="Disordered" evidence="2">
    <location>
        <begin position="177"/>
        <end position="196"/>
    </location>
</feature>